<evidence type="ECO:0000313" key="1">
    <source>
        <dbReference type="Proteomes" id="UP000887576"/>
    </source>
</evidence>
<evidence type="ECO:0000313" key="2">
    <source>
        <dbReference type="WBParaSite" id="JU765_v2.g11765.t1"/>
    </source>
</evidence>
<accession>A0AC34Q0I9</accession>
<name>A0AC34Q0I9_9BILA</name>
<sequence>MLHYLNNKWSFWYLRGQRKSYDDWEKNLFKIATFETIEDYYGLFEAALPPSCLVPGADYYLFRDGIKPMWEDPANRNGGRWVLISRGKDAKFVDTLFTKMCDSLIGGRFNNFENEICGIALNVRGKHDKVAVWIRDTNIPAKVESIGLAIKHLVGYQSKISFELHCQAKNRNGSIHYILEA</sequence>
<organism evidence="1 2">
    <name type="scientific">Panagrolaimus sp. JU765</name>
    <dbReference type="NCBI Taxonomy" id="591449"/>
    <lineage>
        <taxon>Eukaryota</taxon>
        <taxon>Metazoa</taxon>
        <taxon>Ecdysozoa</taxon>
        <taxon>Nematoda</taxon>
        <taxon>Chromadorea</taxon>
        <taxon>Rhabditida</taxon>
        <taxon>Tylenchina</taxon>
        <taxon>Panagrolaimomorpha</taxon>
        <taxon>Panagrolaimoidea</taxon>
        <taxon>Panagrolaimidae</taxon>
        <taxon>Panagrolaimus</taxon>
    </lineage>
</organism>
<protein>
    <submittedName>
        <fullName evidence="2">EIF-4F 25 kDa subunit</fullName>
    </submittedName>
</protein>
<dbReference type="WBParaSite" id="JU765_v2.g11765.t1">
    <property type="protein sequence ID" value="JU765_v2.g11765.t1"/>
    <property type="gene ID" value="JU765_v2.g11765"/>
</dbReference>
<proteinExistence type="predicted"/>
<reference evidence="2" key="1">
    <citation type="submission" date="2022-11" db="UniProtKB">
        <authorList>
            <consortium name="WormBaseParasite"/>
        </authorList>
    </citation>
    <scope>IDENTIFICATION</scope>
</reference>
<dbReference type="Proteomes" id="UP000887576">
    <property type="component" value="Unplaced"/>
</dbReference>